<dbReference type="EMBL" id="LZEX01000001">
    <property type="protein sequence ID" value="OBU11525.1"/>
    <property type="molecule type" value="Genomic_DNA"/>
</dbReference>
<comment type="caution">
    <text evidence="1">The sequence shown here is derived from an EMBL/GenBank/DDBJ whole genome shotgun (WGS) entry which is preliminary data.</text>
</comment>
<reference evidence="1 2" key="1">
    <citation type="submission" date="2016-06" db="EMBL/GenBank/DDBJ databases">
        <authorList>
            <person name="Kjaerup R.B."/>
            <person name="Dalgaard T.S."/>
            <person name="Juul-Madsen H.R."/>
        </authorList>
    </citation>
    <scope>NUCLEOTIDE SEQUENCE [LARGE SCALE GENOMIC DNA]</scope>
    <source>
        <strain evidence="1 2">GCSL-Mp3</strain>
    </source>
</reference>
<sequence>MTELLEKESPWFKTSDLASRYEVKPHTIRLWAGNGKQRREGFPRPRYKSKELVFMKQDILDWENGKQFE</sequence>
<protein>
    <recommendedName>
        <fullName evidence="3">DNA-binding protein</fullName>
    </recommendedName>
</protein>
<dbReference type="Proteomes" id="UP000092247">
    <property type="component" value="Unassembled WGS sequence"/>
</dbReference>
<evidence type="ECO:0000313" key="1">
    <source>
        <dbReference type="EMBL" id="OBU11525.1"/>
    </source>
</evidence>
<gene>
    <name evidence="1" type="ORF">AYY17_02040</name>
</gene>
<name>A0A1B8HPU5_9GAMM</name>
<proteinExistence type="predicted"/>
<organism evidence="1 2">
    <name type="scientific">Morganella psychrotolerans</name>
    <dbReference type="NCBI Taxonomy" id="368603"/>
    <lineage>
        <taxon>Bacteria</taxon>
        <taxon>Pseudomonadati</taxon>
        <taxon>Pseudomonadota</taxon>
        <taxon>Gammaproteobacteria</taxon>
        <taxon>Enterobacterales</taxon>
        <taxon>Morganellaceae</taxon>
        <taxon>Morganella</taxon>
    </lineage>
</organism>
<dbReference type="AlphaFoldDB" id="A0A1B8HPU5"/>
<evidence type="ECO:0008006" key="3">
    <source>
        <dbReference type="Google" id="ProtNLM"/>
    </source>
</evidence>
<accession>A0A1B8HPU5</accession>
<evidence type="ECO:0000313" key="2">
    <source>
        <dbReference type="Proteomes" id="UP000092247"/>
    </source>
</evidence>